<evidence type="ECO:0000256" key="6">
    <source>
        <dbReference type="ARBA" id="ARBA00035275"/>
    </source>
</evidence>
<keyword evidence="5" id="KW-0687">Ribonucleoprotein</keyword>
<keyword evidence="3 9" id="KW-0689">Ribosomal protein</keyword>
<evidence type="ECO:0000313" key="9">
    <source>
        <dbReference type="RefSeq" id="XP_015265624.1"/>
    </source>
</evidence>
<keyword evidence="4" id="KW-0496">Mitochondrion</keyword>
<organism evidence="8 9">
    <name type="scientific">Gekko japonicus</name>
    <name type="common">Schlegel's Japanese gecko</name>
    <dbReference type="NCBI Taxonomy" id="146911"/>
    <lineage>
        <taxon>Eukaryota</taxon>
        <taxon>Metazoa</taxon>
        <taxon>Chordata</taxon>
        <taxon>Craniata</taxon>
        <taxon>Vertebrata</taxon>
        <taxon>Euteleostomi</taxon>
        <taxon>Lepidosauria</taxon>
        <taxon>Squamata</taxon>
        <taxon>Bifurcata</taxon>
        <taxon>Gekkota</taxon>
        <taxon>Gekkonidae</taxon>
        <taxon>Gekkoninae</taxon>
        <taxon>Gekko</taxon>
    </lineage>
</organism>
<dbReference type="NCBIfam" id="TIGR01023">
    <property type="entry name" value="rpmG_bact"/>
    <property type="match status" value="1"/>
</dbReference>
<accession>A0ABM1JVY7</accession>
<reference evidence="9" key="1">
    <citation type="submission" date="2025-08" db="UniProtKB">
        <authorList>
            <consortium name="RefSeq"/>
        </authorList>
    </citation>
    <scope>IDENTIFICATION</scope>
</reference>
<evidence type="ECO:0000256" key="5">
    <source>
        <dbReference type="ARBA" id="ARBA00023274"/>
    </source>
</evidence>
<dbReference type="RefSeq" id="XP_015265624.1">
    <property type="nucleotide sequence ID" value="XM_015410138.1"/>
</dbReference>
<evidence type="ECO:0000313" key="8">
    <source>
        <dbReference type="Proteomes" id="UP000694871"/>
    </source>
</evidence>
<sequence length="65" mass="7483">MFLTGVALAKTKSKLILVRMLSEAGTGFGFNIKRKRVVEKLVMLRYDPIVKKPVLFKEFKKIRSI</sequence>
<dbReference type="InterPro" id="IPR052008">
    <property type="entry name" value="Mitoribosomal_protein_bL33"/>
</dbReference>
<dbReference type="InterPro" id="IPR001705">
    <property type="entry name" value="Ribosomal_bL33"/>
</dbReference>
<name>A0ABM1JVY7_GEKJA</name>
<dbReference type="PANTHER" id="PTHR47037">
    <property type="entry name" value="39S RIBOSOMAL PROTEIN L33, MITOCHONDRIAL"/>
    <property type="match status" value="1"/>
</dbReference>
<dbReference type="Proteomes" id="UP000694871">
    <property type="component" value="Unplaced"/>
</dbReference>
<dbReference type="GeneID" id="107109493"/>
<proteinExistence type="inferred from homology"/>
<evidence type="ECO:0000256" key="7">
    <source>
        <dbReference type="ARBA" id="ARBA00035436"/>
    </source>
</evidence>
<comment type="subcellular location">
    <subcellularLocation>
        <location evidence="1">Mitochondrion</location>
    </subcellularLocation>
</comment>
<dbReference type="InterPro" id="IPR038584">
    <property type="entry name" value="Ribosomal_bL33_sf"/>
</dbReference>
<dbReference type="InterPro" id="IPR011332">
    <property type="entry name" value="Ribosomal_zn-bd"/>
</dbReference>
<dbReference type="Gene3D" id="2.20.28.120">
    <property type="entry name" value="Ribosomal protein L33"/>
    <property type="match status" value="1"/>
</dbReference>
<dbReference type="SUPFAM" id="SSF57829">
    <property type="entry name" value="Zn-binding ribosomal proteins"/>
    <property type="match status" value="1"/>
</dbReference>
<evidence type="ECO:0000256" key="1">
    <source>
        <dbReference type="ARBA" id="ARBA00004173"/>
    </source>
</evidence>
<evidence type="ECO:0000256" key="4">
    <source>
        <dbReference type="ARBA" id="ARBA00023128"/>
    </source>
</evidence>
<evidence type="ECO:0000256" key="2">
    <source>
        <dbReference type="ARBA" id="ARBA00007596"/>
    </source>
</evidence>
<dbReference type="PANTHER" id="PTHR47037:SF1">
    <property type="entry name" value="LARGE RIBOSOMAL SUBUNIT PROTEIN BL33M"/>
    <property type="match status" value="1"/>
</dbReference>
<gene>
    <name evidence="9" type="primary">MRPL33</name>
</gene>
<evidence type="ECO:0000256" key="3">
    <source>
        <dbReference type="ARBA" id="ARBA00022980"/>
    </source>
</evidence>
<comment type="similarity">
    <text evidence="2">Belongs to the bacterial ribosomal protein bL33 family.</text>
</comment>
<protein>
    <recommendedName>
        <fullName evidence="6">Large ribosomal subunit protein bL33m</fullName>
    </recommendedName>
    <alternativeName>
        <fullName evidence="7">39S ribosomal protein L33, mitochondrial</fullName>
    </alternativeName>
</protein>
<keyword evidence="8" id="KW-1185">Reference proteome</keyword>
<dbReference type="GO" id="GO:0005840">
    <property type="term" value="C:ribosome"/>
    <property type="evidence" value="ECO:0007669"/>
    <property type="project" value="UniProtKB-KW"/>
</dbReference>